<gene>
    <name evidence="2" type="ORF">NG99_04890</name>
</gene>
<keyword evidence="1" id="KW-0472">Membrane</keyword>
<evidence type="ECO:0000313" key="2">
    <source>
        <dbReference type="EMBL" id="KGT94985.1"/>
    </source>
</evidence>
<keyword evidence="1" id="KW-0812">Transmembrane</keyword>
<dbReference type="OrthoDB" id="6549049at2"/>
<dbReference type="STRING" id="371042.NG99_04890"/>
<feature type="transmembrane region" description="Helical" evidence="1">
    <location>
        <begin position="12"/>
        <end position="34"/>
    </location>
</feature>
<evidence type="ECO:0000256" key="1">
    <source>
        <dbReference type="SAM" id="Phobius"/>
    </source>
</evidence>
<feature type="transmembrane region" description="Helical" evidence="1">
    <location>
        <begin position="46"/>
        <end position="67"/>
    </location>
</feature>
<comment type="caution">
    <text evidence="2">The sequence shown here is derived from an EMBL/GenBank/DDBJ whole genome shotgun (WGS) entry which is preliminary data.</text>
</comment>
<organism evidence="2 3">
    <name type="scientific">Erwinia typographi</name>
    <dbReference type="NCBI Taxonomy" id="371042"/>
    <lineage>
        <taxon>Bacteria</taxon>
        <taxon>Pseudomonadati</taxon>
        <taxon>Pseudomonadota</taxon>
        <taxon>Gammaproteobacteria</taxon>
        <taxon>Enterobacterales</taxon>
        <taxon>Erwiniaceae</taxon>
        <taxon>Erwinia</taxon>
    </lineage>
</organism>
<keyword evidence="1" id="KW-1133">Transmembrane helix</keyword>
<name>A0A0A3Z830_9GAMM</name>
<dbReference type="EMBL" id="JRUQ01000019">
    <property type="protein sequence ID" value="KGT94985.1"/>
    <property type="molecule type" value="Genomic_DNA"/>
</dbReference>
<dbReference type="AlphaFoldDB" id="A0A0A3Z830"/>
<proteinExistence type="predicted"/>
<keyword evidence="3" id="KW-1185">Reference proteome</keyword>
<dbReference type="Proteomes" id="UP000030351">
    <property type="component" value="Unassembled WGS sequence"/>
</dbReference>
<dbReference type="eggNOG" id="ENOG5032YGX">
    <property type="taxonomic scope" value="Bacteria"/>
</dbReference>
<protein>
    <recommendedName>
        <fullName evidence="4">DUF5862 domain-containing protein</fullName>
    </recommendedName>
</protein>
<reference evidence="2 3" key="1">
    <citation type="submission" date="2014-10" db="EMBL/GenBank/DDBJ databases">
        <title>Genome sequence of Erwinia typographi M043b.</title>
        <authorList>
            <person name="Chan K.-G."/>
            <person name="Tan W.-S."/>
        </authorList>
    </citation>
    <scope>NUCLEOTIDE SEQUENCE [LARGE SCALE GENOMIC DNA]</scope>
    <source>
        <strain evidence="2 3">M043b</strain>
    </source>
</reference>
<evidence type="ECO:0000313" key="3">
    <source>
        <dbReference type="Proteomes" id="UP000030351"/>
    </source>
</evidence>
<sequence length="105" mass="10613">MRELNMMEIEAVSGAGFLDTVGAITLGALVGLSVGTVKGGVAGGSVGGILGFGLISAGVTMVIGMVYGTVIGGIFGMVNGWNTTAEYFNEVVAQWFDLSLPVPKV</sequence>
<accession>A0A0A3Z830</accession>
<evidence type="ECO:0008006" key="4">
    <source>
        <dbReference type="Google" id="ProtNLM"/>
    </source>
</evidence>
<dbReference type="RefSeq" id="WP_034888996.1">
    <property type="nucleotide sequence ID" value="NZ_JRUQ01000019.1"/>
</dbReference>